<dbReference type="AlphaFoldDB" id="A0A9K3I3I3"/>
<keyword evidence="2" id="KW-0732">Signal</keyword>
<gene>
    <name evidence="3" type="ORF">HanXRQr2_Chr09g0366921</name>
</gene>
<evidence type="ECO:0000313" key="4">
    <source>
        <dbReference type="Proteomes" id="UP000215914"/>
    </source>
</evidence>
<reference evidence="3" key="2">
    <citation type="submission" date="2020-06" db="EMBL/GenBank/DDBJ databases">
        <title>Helianthus annuus Genome sequencing and assembly Release 2.</title>
        <authorList>
            <person name="Gouzy J."/>
            <person name="Langlade N."/>
            <person name="Munos S."/>
        </authorList>
    </citation>
    <scope>NUCLEOTIDE SEQUENCE</scope>
    <source>
        <tissue evidence="3">Leaves</tissue>
    </source>
</reference>
<proteinExistence type="predicted"/>
<dbReference type="Proteomes" id="UP000215914">
    <property type="component" value="Unassembled WGS sequence"/>
</dbReference>
<evidence type="ECO:0000256" key="1">
    <source>
        <dbReference type="SAM" id="MobiDB-lite"/>
    </source>
</evidence>
<evidence type="ECO:0000313" key="3">
    <source>
        <dbReference type="EMBL" id="KAF5789104.1"/>
    </source>
</evidence>
<dbReference type="Gramene" id="mRNA:HanXRQr2_Chr09g0366921">
    <property type="protein sequence ID" value="mRNA:HanXRQr2_Chr09g0366921"/>
    <property type="gene ID" value="HanXRQr2_Chr09g0366921"/>
</dbReference>
<protein>
    <submittedName>
        <fullName evidence="3">Uncharacterized protein</fullName>
    </submittedName>
</protein>
<dbReference type="EMBL" id="MNCJ02000324">
    <property type="protein sequence ID" value="KAF5789104.1"/>
    <property type="molecule type" value="Genomic_DNA"/>
</dbReference>
<feature type="chain" id="PRO_5039897173" evidence="2">
    <location>
        <begin position="22"/>
        <end position="78"/>
    </location>
</feature>
<name>A0A9K3I3I3_HELAN</name>
<feature type="signal peptide" evidence="2">
    <location>
        <begin position="1"/>
        <end position="21"/>
    </location>
</feature>
<reference evidence="3" key="1">
    <citation type="journal article" date="2017" name="Nature">
        <title>The sunflower genome provides insights into oil metabolism, flowering and Asterid evolution.</title>
        <authorList>
            <person name="Badouin H."/>
            <person name="Gouzy J."/>
            <person name="Grassa C.J."/>
            <person name="Murat F."/>
            <person name="Staton S.E."/>
            <person name="Cottret L."/>
            <person name="Lelandais-Briere C."/>
            <person name="Owens G.L."/>
            <person name="Carrere S."/>
            <person name="Mayjonade B."/>
            <person name="Legrand L."/>
            <person name="Gill N."/>
            <person name="Kane N.C."/>
            <person name="Bowers J.E."/>
            <person name="Hubner S."/>
            <person name="Bellec A."/>
            <person name="Berard A."/>
            <person name="Berges H."/>
            <person name="Blanchet N."/>
            <person name="Boniface M.C."/>
            <person name="Brunel D."/>
            <person name="Catrice O."/>
            <person name="Chaidir N."/>
            <person name="Claudel C."/>
            <person name="Donnadieu C."/>
            <person name="Faraut T."/>
            <person name="Fievet G."/>
            <person name="Helmstetter N."/>
            <person name="King M."/>
            <person name="Knapp S.J."/>
            <person name="Lai Z."/>
            <person name="Le Paslier M.C."/>
            <person name="Lippi Y."/>
            <person name="Lorenzon L."/>
            <person name="Mandel J.R."/>
            <person name="Marage G."/>
            <person name="Marchand G."/>
            <person name="Marquand E."/>
            <person name="Bret-Mestries E."/>
            <person name="Morien E."/>
            <person name="Nambeesan S."/>
            <person name="Nguyen T."/>
            <person name="Pegot-Espagnet P."/>
            <person name="Pouilly N."/>
            <person name="Raftis F."/>
            <person name="Sallet E."/>
            <person name="Schiex T."/>
            <person name="Thomas J."/>
            <person name="Vandecasteele C."/>
            <person name="Vares D."/>
            <person name="Vear F."/>
            <person name="Vautrin S."/>
            <person name="Crespi M."/>
            <person name="Mangin B."/>
            <person name="Burke J.M."/>
            <person name="Salse J."/>
            <person name="Munos S."/>
            <person name="Vincourt P."/>
            <person name="Rieseberg L.H."/>
            <person name="Langlade N.B."/>
        </authorList>
    </citation>
    <scope>NUCLEOTIDE SEQUENCE</scope>
    <source>
        <tissue evidence="3">Leaves</tissue>
    </source>
</reference>
<comment type="caution">
    <text evidence="3">The sequence shown here is derived from an EMBL/GenBank/DDBJ whole genome shotgun (WGS) entry which is preliminary data.</text>
</comment>
<accession>A0A9K3I3I3</accession>
<feature type="region of interest" description="Disordered" evidence="1">
    <location>
        <begin position="57"/>
        <end position="78"/>
    </location>
</feature>
<evidence type="ECO:0000256" key="2">
    <source>
        <dbReference type="SAM" id="SignalP"/>
    </source>
</evidence>
<sequence length="78" mass="8388">MWGLGIFVVFEFEVFIVLELGLESRLGIEYGFESGLDVAGLEMVVVVVGYGSVAGKRETSGVSWSPEVGGDGGDRRSW</sequence>
<keyword evidence="4" id="KW-1185">Reference proteome</keyword>
<organism evidence="3 4">
    <name type="scientific">Helianthus annuus</name>
    <name type="common">Common sunflower</name>
    <dbReference type="NCBI Taxonomy" id="4232"/>
    <lineage>
        <taxon>Eukaryota</taxon>
        <taxon>Viridiplantae</taxon>
        <taxon>Streptophyta</taxon>
        <taxon>Embryophyta</taxon>
        <taxon>Tracheophyta</taxon>
        <taxon>Spermatophyta</taxon>
        <taxon>Magnoliopsida</taxon>
        <taxon>eudicotyledons</taxon>
        <taxon>Gunneridae</taxon>
        <taxon>Pentapetalae</taxon>
        <taxon>asterids</taxon>
        <taxon>campanulids</taxon>
        <taxon>Asterales</taxon>
        <taxon>Asteraceae</taxon>
        <taxon>Asteroideae</taxon>
        <taxon>Heliantheae alliance</taxon>
        <taxon>Heliantheae</taxon>
        <taxon>Helianthus</taxon>
    </lineage>
</organism>